<feature type="compositionally biased region" description="Basic residues" evidence="1">
    <location>
        <begin position="8"/>
        <end position="34"/>
    </location>
</feature>
<dbReference type="Proteomes" id="UP000887563">
    <property type="component" value="Unplaced"/>
</dbReference>
<dbReference type="SUPFAM" id="SSF52047">
    <property type="entry name" value="RNI-like"/>
    <property type="match status" value="1"/>
</dbReference>
<sequence>MSDPQKSHPLRSHPQRSRPQKSHPQRLRPQKSRPQKSVLKCLVLKSHIPMCRATKESTKYKYVVYTPQDLFDEHKKFLCNNSLDKRRPSRTLGIFSALIRRSAPYLELLCIERGIKVSTRLGRYFHYLTPSLQHFSMEEPIDVWHLNQIEEFLAPNLLSLGLVLNKKVNFLRILLLQKIFQVKFSFKKQKKTLDAFLSLILKCQKLECLRINRIKKIFERSLEINQKQFLPSTLQQLFIFDYSVETLNEILEICPELRFLLFYNHNRANREQIADTKIFSLCSPFFYTLNKKDLNFHPNLYSLRALTVYDYSPLNNSDLLKIASSCPNLEHLDFCWENYVDDLEGPVDARQLEALYSFKKLSSLSIEIFIISRGCPNEENPFHRLFCDNGNARFDDFILEFFIKLNSITPLRNLELRNPLSFHLLSEYALKLLKNLNALETFKCTLSSYLDDAEFVQENEFFQKLDKIFKENENKLKASFRFLYRYYRRGPDTIFKWRKGYLFEVIKVPKPDPFKDFIFGNSIVLKEIMNETFGKKKTQILLRNMGNEVKERYNLKFMY</sequence>
<feature type="region of interest" description="Disordered" evidence="1">
    <location>
        <begin position="1"/>
        <end position="36"/>
    </location>
</feature>
<organism evidence="2 3">
    <name type="scientific">Meloidogyne incognita</name>
    <name type="common">Southern root-knot nematode worm</name>
    <name type="synonym">Oxyuris incognita</name>
    <dbReference type="NCBI Taxonomy" id="6306"/>
    <lineage>
        <taxon>Eukaryota</taxon>
        <taxon>Metazoa</taxon>
        <taxon>Ecdysozoa</taxon>
        <taxon>Nematoda</taxon>
        <taxon>Chromadorea</taxon>
        <taxon>Rhabditida</taxon>
        <taxon>Tylenchina</taxon>
        <taxon>Tylenchomorpha</taxon>
        <taxon>Tylenchoidea</taxon>
        <taxon>Meloidogynidae</taxon>
        <taxon>Meloidogyninae</taxon>
        <taxon>Meloidogyne</taxon>
        <taxon>Meloidogyne incognita group</taxon>
    </lineage>
</organism>
<dbReference type="Gene3D" id="3.80.10.10">
    <property type="entry name" value="Ribonuclease Inhibitor"/>
    <property type="match status" value="1"/>
</dbReference>
<evidence type="ECO:0000313" key="2">
    <source>
        <dbReference type="Proteomes" id="UP000887563"/>
    </source>
</evidence>
<keyword evidence="2" id="KW-1185">Reference proteome</keyword>
<dbReference type="AlphaFoldDB" id="A0A914L8V2"/>
<dbReference type="InterPro" id="IPR032675">
    <property type="entry name" value="LRR_dom_sf"/>
</dbReference>
<reference evidence="3" key="1">
    <citation type="submission" date="2022-11" db="UniProtKB">
        <authorList>
            <consortium name="WormBaseParasite"/>
        </authorList>
    </citation>
    <scope>IDENTIFICATION</scope>
</reference>
<name>A0A914L8V2_MELIC</name>
<evidence type="ECO:0000256" key="1">
    <source>
        <dbReference type="SAM" id="MobiDB-lite"/>
    </source>
</evidence>
<evidence type="ECO:0000313" key="3">
    <source>
        <dbReference type="WBParaSite" id="Minc3s00343g10635"/>
    </source>
</evidence>
<protein>
    <submittedName>
        <fullName evidence="3">Uncharacterized protein</fullName>
    </submittedName>
</protein>
<proteinExistence type="predicted"/>
<dbReference type="WBParaSite" id="Minc3s00343g10635">
    <property type="protein sequence ID" value="Minc3s00343g10635"/>
    <property type="gene ID" value="Minc3s00343g10635"/>
</dbReference>
<accession>A0A914L8V2</accession>